<keyword evidence="5" id="KW-1185">Reference proteome</keyword>
<accession>A0A411YJU6</accession>
<dbReference type="KEGG" id="erz:ER308_19170"/>
<sequence>MRAISINETGGPEVLRVADVDVAEPGPGEVRIRVAAAGVNFIDVYQRKGVYSLETPFTPGLEGAGTIEAVGPDVEGLAVGDTVAWGWGRTSYAEQAVLPAEGVVPVPDGVPPRIAAAVMLQGMTAQYLTTSTYPIEPGHVAVVHAGAGGVGLLLTQMAKRRGATVLSTVSSDEKAALSADAGADHTIRYDRVDVTEAVREHVPGGVDVVYDAVGRDTFDASLACLRPRGMMVLYGQSSGPPDPVDPKRLNAGGSLFLTRPSLAHHVADRDEMLWRAGEVFELIRSGELDVRIGEAHPLEDAETAHRNLEGRRTTGKVLLEP</sequence>
<dbReference type="InterPro" id="IPR013154">
    <property type="entry name" value="ADH-like_N"/>
</dbReference>
<dbReference type="InterPro" id="IPR011032">
    <property type="entry name" value="GroES-like_sf"/>
</dbReference>
<keyword evidence="1" id="KW-0521">NADP</keyword>
<dbReference type="PANTHER" id="PTHR48106:SF13">
    <property type="entry name" value="QUINONE OXIDOREDUCTASE-RELATED"/>
    <property type="match status" value="1"/>
</dbReference>
<dbReference type="GO" id="GO:0003960">
    <property type="term" value="F:quinone reductase (NADPH) activity"/>
    <property type="evidence" value="ECO:0007669"/>
    <property type="project" value="InterPro"/>
</dbReference>
<dbReference type="GO" id="GO:0035925">
    <property type="term" value="F:mRNA 3'-UTR AU-rich region binding"/>
    <property type="evidence" value="ECO:0007669"/>
    <property type="project" value="TreeGrafter"/>
</dbReference>
<dbReference type="Gene3D" id="3.40.50.720">
    <property type="entry name" value="NAD(P)-binding Rossmann-like Domain"/>
    <property type="match status" value="1"/>
</dbReference>
<proteinExistence type="predicted"/>
<evidence type="ECO:0000256" key="1">
    <source>
        <dbReference type="ARBA" id="ARBA00022857"/>
    </source>
</evidence>
<dbReference type="InterPro" id="IPR020843">
    <property type="entry name" value="ER"/>
</dbReference>
<dbReference type="RefSeq" id="WP_131156471.1">
    <property type="nucleotide sequence ID" value="NZ_CP036402.1"/>
</dbReference>
<dbReference type="InterPro" id="IPR047618">
    <property type="entry name" value="QOR-like"/>
</dbReference>
<dbReference type="Gene3D" id="3.90.180.10">
    <property type="entry name" value="Medium-chain alcohol dehydrogenases, catalytic domain"/>
    <property type="match status" value="1"/>
</dbReference>
<protein>
    <submittedName>
        <fullName evidence="4">Quinone oxidoreductase</fullName>
    </submittedName>
</protein>
<dbReference type="Pfam" id="PF08240">
    <property type="entry name" value="ADH_N"/>
    <property type="match status" value="1"/>
</dbReference>
<evidence type="ECO:0000259" key="3">
    <source>
        <dbReference type="SMART" id="SM00829"/>
    </source>
</evidence>
<dbReference type="Proteomes" id="UP000291469">
    <property type="component" value="Chromosome"/>
</dbReference>
<dbReference type="InterPro" id="IPR013149">
    <property type="entry name" value="ADH-like_C"/>
</dbReference>
<reference evidence="4 5" key="1">
    <citation type="submission" date="2019-01" db="EMBL/GenBank/DDBJ databases">
        <title>Egibacter rhizosphaerae EGI 80759T.</title>
        <authorList>
            <person name="Chen D.-D."/>
            <person name="Tian Y."/>
            <person name="Jiao J.-Y."/>
            <person name="Zhang X.-T."/>
            <person name="Zhang Y.-G."/>
            <person name="Zhang Y."/>
            <person name="Xiao M."/>
            <person name="Shu W.-S."/>
            <person name="Li W.-J."/>
        </authorList>
    </citation>
    <scope>NUCLEOTIDE SEQUENCE [LARGE SCALE GENOMIC DNA]</scope>
    <source>
        <strain evidence="4 5">EGI 80759</strain>
    </source>
</reference>
<evidence type="ECO:0000313" key="5">
    <source>
        <dbReference type="Proteomes" id="UP000291469"/>
    </source>
</evidence>
<dbReference type="GO" id="GO:0005829">
    <property type="term" value="C:cytosol"/>
    <property type="evidence" value="ECO:0007669"/>
    <property type="project" value="TreeGrafter"/>
</dbReference>
<keyword evidence="2" id="KW-0560">Oxidoreductase</keyword>
<dbReference type="SUPFAM" id="SSF50129">
    <property type="entry name" value="GroES-like"/>
    <property type="match status" value="1"/>
</dbReference>
<dbReference type="CDD" id="cd05286">
    <property type="entry name" value="QOR2"/>
    <property type="match status" value="1"/>
</dbReference>
<evidence type="ECO:0000256" key="2">
    <source>
        <dbReference type="ARBA" id="ARBA00023002"/>
    </source>
</evidence>
<gene>
    <name evidence="4" type="ORF">ER308_19170</name>
</gene>
<dbReference type="EMBL" id="CP036402">
    <property type="protein sequence ID" value="QBI21479.1"/>
    <property type="molecule type" value="Genomic_DNA"/>
</dbReference>
<dbReference type="Pfam" id="PF00107">
    <property type="entry name" value="ADH_zinc_N"/>
    <property type="match status" value="1"/>
</dbReference>
<dbReference type="SMART" id="SM00829">
    <property type="entry name" value="PKS_ER"/>
    <property type="match status" value="1"/>
</dbReference>
<dbReference type="FunFam" id="3.40.50.720:FF:000053">
    <property type="entry name" value="Quinone oxidoreductase 1"/>
    <property type="match status" value="1"/>
</dbReference>
<dbReference type="PANTHER" id="PTHR48106">
    <property type="entry name" value="QUINONE OXIDOREDUCTASE PIG3-RELATED"/>
    <property type="match status" value="1"/>
</dbReference>
<dbReference type="AlphaFoldDB" id="A0A411YJU6"/>
<organism evidence="4 5">
    <name type="scientific">Egibacter rhizosphaerae</name>
    <dbReference type="NCBI Taxonomy" id="1670831"/>
    <lineage>
        <taxon>Bacteria</taxon>
        <taxon>Bacillati</taxon>
        <taxon>Actinomycetota</taxon>
        <taxon>Nitriliruptoria</taxon>
        <taxon>Egibacterales</taxon>
        <taxon>Egibacteraceae</taxon>
        <taxon>Egibacter</taxon>
    </lineage>
</organism>
<feature type="domain" description="Enoyl reductase (ER)" evidence="3">
    <location>
        <begin position="10"/>
        <end position="319"/>
    </location>
</feature>
<name>A0A411YJU6_9ACTN</name>
<evidence type="ECO:0000313" key="4">
    <source>
        <dbReference type="EMBL" id="QBI21479.1"/>
    </source>
</evidence>
<dbReference type="OrthoDB" id="9805883at2"/>
<dbReference type="InterPro" id="IPR036291">
    <property type="entry name" value="NAD(P)-bd_dom_sf"/>
</dbReference>
<dbReference type="SUPFAM" id="SSF51735">
    <property type="entry name" value="NAD(P)-binding Rossmann-fold domains"/>
    <property type="match status" value="1"/>
</dbReference>
<dbReference type="GO" id="GO:0070402">
    <property type="term" value="F:NADPH binding"/>
    <property type="evidence" value="ECO:0007669"/>
    <property type="project" value="TreeGrafter"/>
</dbReference>